<feature type="domain" description="ABC transporter" evidence="11">
    <location>
        <begin position="450"/>
        <end position="672"/>
    </location>
</feature>
<keyword evidence="8 10" id="KW-0472">Membrane</keyword>
<name>A0A6A4XQX0_9STRA</name>
<keyword evidence="5" id="KW-0547">Nucleotide-binding</keyword>
<evidence type="ECO:0000313" key="13">
    <source>
        <dbReference type="EMBL" id="KAF0685504.1"/>
    </source>
</evidence>
<evidence type="ECO:0000256" key="8">
    <source>
        <dbReference type="ARBA" id="ARBA00023136"/>
    </source>
</evidence>
<feature type="transmembrane region" description="Helical" evidence="10">
    <location>
        <begin position="335"/>
        <end position="357"/>
    </location>
</feature>
<dbReference type="GO" id="GO:0005524">
    <property type="term" value="F:ATP binding"/>
    <property type="evidence" value="ECO:0007669"/>
    <property type="project" value="UniProtKB-KW"/>
</dbReference>
<feature type="region of interest" description="Disordered" evidence="9">
    <location>
        <begin position="689"/>
        <end position="710"/>
    </location>
</feature>
<proteinExistence type="predicted"/>
<feature type="transmembrane region" description="Helical" evidence="10">
    <location>
        <begin position="864"/>
        <end position="893"/>
    </location>
</feature>
<feature type="transmembrane region" description="Helical" evidence="10">
    <location>
        <begin position="377"/>
        <end position="397"/>
    </location>
</feature>
<organism evidence="13">
    <name type="scientific">Aphanomyces stellatus</name>
    <dbReference type="NCBI Taxonomy" id="120398"/>
    <lineage>
        <taxon>Eukaryota</taxon>
        <taxon>Sar</taxon>
        <taxon>Stramenopiles</taxon>
        <taxon>Oomycota</taxon>
        <taxon>Saprolegniomycetes</taxon>
        <taxon>Saprolegniales</taxon>
        <taxon>Verrucalvaceae</taxon>
        <taxon>Aphanomyces</taxon>
    </lineage>
</organism>
<dbReference type="EMBL" id="VJMH01007106">
    <property type="protein sequence ID" value="KAF0685504.1"/>
    <property type="molecule type" value="Genomic_DNA"/>
</dbReference>
<dbReference type="InterPro" id="IPR003593">
    <property type="entry name" value="AAA+_ATPase"/>
</dbReference>
<dbReference type="InterPro" id="IPR036640">
    <property type="entry name" value="ABC1_TM_sf"/>
</dbReference>
<feature type="transmembrane region" description="Helical" evidence="10">
    <location>
        <begin position="783"/>
        <end position="808"/>
    </location>
</feature>
<comment type="subcellular location">
    <subcellularLocation>
        <location evidence="1">Vacuole membrane</location>
        <topology evidence="1">Multi-pass membrane protein</topology>
    </subcellularLocation>
</comment>
<dbReference type="Pfam" id="PF00005">
    <property type="entry name" value="ABC_tran"/>
    <property type="match status" value="2"/>
</dbReference>
<dbReference type="PANTHER" id="PTHR24223:SF443">
    <property type="entry name" value="MULTIDRUG-RESISTANCE LIKE PROTEIN 1, ISOFORM I"/>
    <property type="match status" value="1"/>
</dbReference>
<dbReference type="PROSITE" id="PS50929">
    <property type="entry name" value="ABC_TM1F"/>
    <property type="match status" value="2"/>
</dbReference>
<dbReference type="FunFam" id="1.20.1560.10:FF:000013">
    <property type="entry name" value="ABC transporter C family member 2"/>
    <property type="match status" value="1"/>
</dbReference>
<dbReference type="InterPro" id="IPR027417">
    <property type="entry name" value="P-loop_NTPase"/>
</dbReference>
<evidence type="ECO:0000259" key="11">
    <source>
        <dbReference type="PROSITE" id="PS50893"/>
    </source>
</evidence>
<feature type="domain" description="ABC transmembrane type-1" evidence="12">
    <location>
        <begin position="745"/>
        <end position="1023"/>
    </location>
</feature>
<dbReference type="PROSITE" id="PS50893">
    <property type="entry name" value="ABC_TRANSPORTER_2"/>
    <property type="match status" value="1"/>
</dbReference>
<keyword evidence="4" id="KW-0677">Repeat</keyword>
<accession>A0A6A4XQX0</accession>
<dbReference type="InterPro" id="IPR050173">
    <property type="entry name" value="ABC_transporter_C-like"/>
</dbReference>
<dbReference type="PANTHER" id="PTHR24223">
    <property type="entry name" value="ATP-BINDING CASSETTE SUB-FAMILY C"/>
    <property type="match status" value="1"/>
</dbReference>
<comment type="caution">
    <text evidence="13">The sequence shown here is derived from an EMBL/GenBank/DDBJ whole genome shotgun (WGS) entry which is preliminary data.</text>
</comment>
<dbReference type="Gene3D" id="3.40.50.300">
    <property type="entry name" value="P-loop containing nucleotide triphosphate hydrolases"/>
    <property type="match status" value="2"/>
</dbReference>
<evidence type="ECO:0008006" key="14">
    <source>
        <dbReference type="Google" id="ProtNLM"/>
    </source>
</evidence>
<evidence type="ECO:0000256" key="3">
    <source>
        <dbReference type="ARBA" id="ARBA00022692"/>
    </source>
</evidence>
<dbReference type="CDD" id="cd03250">
    <property type="entry name" value="ABCC_MRP_domain1"/>
    <property type="match status" value="1"/>
</dbReference>
<dbReference type="SMART" id="SM00382">
    <property type="entry name" value="AAA"/>
    <property type="match status" value="2"/>
</dbReference>
<feature type="transmembrane region" description="Helical" evidence="10">
    <location>
        <begin position="109"/>
        <end position="130"/>
    </location>
</feature>
<protein>
    <recommendedName>
        <fullName evidence="14">ABC transmembrane type-1 domain-containing protein</fullName>
    </recommendedName>
</protein>
<dbReference type="FunFam" id="3.40.50.300:FF:004162">
    <property type="entry name" value="ATP binding cassette subfamily C member 5"/>
    <property type="match status" value="1"/>
</dbReference>
<keyword evidence="7 10" id="KW-1133">Transmembrane helix</keyword>
<evidence type="ECO:0000256" key="10">
    <source>
        <dbReference type="SAM" id="Phobius"/>
    </source>
</evidence>
<evidence type="ECO:0000256" key="5">
    <source>
        <dbReference type="ARBA" id="ARBA00022741"/>
    </source>
</evidence>
<evidence type="ECO:0000256" key="1">
    <source>
        <dbReference type="ARBA" id="ARBA00004128"/>
    </source>
</evidence>
<feature type="domain" description="ABC transmembrane type-1" evidence="12">
    <location>
        <begin position="108"/>
        <end position="394"/>
    </location>
</feature>
<feature type="transmembrane region" description="Helical" evidence="10">
    <location>
        <begin position="251"/>
        <end position="270"/>
    </location>
</feature>
<dbReference type="InterPro" id="IPR011527">
    <property type="entry name" value="ABC1_TM_dom"/>
</dbReference>
<evidence type="ECO:0000256" key="2">
    <source>
        <dbReference type="ARBA" id="ARBA00022448"/>
    </source>
</evidence>
<dbReference type="InterPro" id="IPR003439">
    <property type="entry name" value="ABC_transporter-like_ATP-bd"/>
</dbReference>
<evidence type="ECO:0000259" key="12">
    <source>
        <dbReference type="PROSITE" id="PS50929"/>
    </source>
</evidence>
<dbReference type="FunFam" id="3.40.50.300:FF:000997">
    <property type="entry name" value="Multidrug resistance-associated protein 1"/>
    <property type="match status" value="1"/>
</dbReference>
<dbReference type="AlphaFoldDB" id="A0A6A4XQX0"/>
<evidence type="ECO:0000256" key="4">
    <source>
        <dbReference type="ARBA" id="ARBA00022737"/>
    </source>
</evidence>
<gene>
    <name evidence="13" type="ORF">As57867_022553</name>
</gene>
<dbReference type="GO" id="GO:0140359">
    <property type="term" value="F:ABC-type transporter activity"/>
    <property type="evidence" value="ECO:0007669"/>
    <property type="project" value="InterPro"/>
</dbReference>
<feature type="non-terminal residue" evidence="13">
    <location>
        <position position="1183"/>
    </location>
</feature>
<keyword evidence="2" id="KW-0813">Transport</keyword>
<dbReference type="Gene3D" id="1.20.1560.10">
    <property type="entry name" value="ABC transporter type 1, transmembrane domain"/>
    <property type="match status" value="2"/>
</dbReference>
<dbReference type="OrthoDB" id="6500128at2759"/>
<dbReference type="Pfam" id="PF00664">
    <property type="entry name" value="ABC_membrane"/>
    <property type="match status" value="2"/>
</dbReference>
<feature type="transmembrane region" description="Helical" evidence="10">
    <location>
        <begin position="738"/>
        <end position="763"/>
    </location>
</feature>
<dbReference type="InterPro" id="IPR044746">
    <property type="entry name" value="ABCC_6TM_D1"/>
</dbReference>
<dbReference type="InterPro" id="IPR044726">
    <property type="entry name" value="ABCC_6TM_D2"/>
</dbReference>
<dbReference type="GO" id="GO:0005774">
    <property type="term" value="C:vacuolar membrane"/>
    <property type="evidence" value="ECO:0007669"/>
    <property type="project" value="UniProtKB-SubCell"/>
</dbReference>
<dbReference type="SUPFAM" id="SSF90123">
    <property type="entry name" value="ABC transporter transmembrane region"/>
    <property type="match status" value="2"/>
</dbReference>
<dbReference type="CDD" id="cd18579">
    <property type="entry name" value="ABC_6TM_ABCC_D1"/>
    <property type="match status" value="1"/>
</dbReference>
<evidence type="ECO:0000256" key="6">
    <source>
        <dbReference type="ARBA" id="ARBA00022840"/>
    </source>
</evidence>
<dbReference type="GO" id="GO:0016887">
    <property type="term" value="F:ATP hydrolysis activity"/>
    <property type="evidence" value="ECO:0007669"/>
    <property type="project" value="InterPro"/>
</dbReference>
<dbReference type="PROSITE" id="PS00211">
    <property type="entry name" value="ABC_TRANSPORTER_1"/>
    <property type="match status" value="1"/>
</dbReference>
<keyword evidence="6" id="KW-0067">ATP-binding</keyword>
<keyword evidence="3 10" id="KW-0812">Transmembrane</keyword>
<dbReference type="CDD" id="cd18580">
    <property type="entry name" value="ABC_6TM_ABCC_D2"/>
    <property type="match status" value="1"/>
</dbReference>
<feature type="transmembrane region" description="Helical" evidence="10">
    <location>
        <begin position="221"/>
        <end position="245"/>
    </location>
</feature>
<sequence length="1183" mass="129676">MTNDYVALKSPGRLEEATEAKTSWSQERHPLEHVNFFSELAVTWMGPVMAKGSKEPLVEEDVWPLPLSDTAATLSTAFERHWAAQMKSNDPNLALALFHTFKRRILSSFGLYVFSGGIIMIQPIMIKSMLEFLDRKDSPHLTTTLGVSNGYALAALLTLLTFISVTLGDYGQYLTNRLGCNAKIILIDNVFRKILRMSGYAKKDMTTGEIVTMASVDADRLFFGFMMGYWVAISPMMLLAVFALMGNELDWIAGLVGGLVMALFLIGGFLSGKYVGEMRRQVLGVQSERVKLTNEVLQGIRVVKLYAWETALAEQLAAIRMRELSLLKTYQTHRMLNTVALAVAPIVSLATCLLIYVGRGNPLTTPIAFTALAYMNIARQPCSIFSTAVMTLTEAFASCSRITRLLTADEVPLLDDDDSSVGNATTTTSPIVEITDGDFSWAASNKMVSDQHNDDKDAEPISLTLKNINLHVDPNSLTIIVGAVGSGKSSLMSAILGEIHQVRGHHNVQAHFSYVCQEAWIQHATLKDNILFDSPYDETFYHQVLAACQLETDLAMLPRGDETEIGERGINLSGGQKARVSLARAMYHSRADVYLLDDPLSALDVHVANAVFQDCIQGLLKSKTTLLVLNAHYHFLPYADRVILMDDGAIVGDGKFDDLKKEFPHLLSFAEKEATADDADVEVEGDATDAKTNEAKAAPGGPPSPGGKGGLMDKEDRAMGLVTAATYKMYFASSGRNGVVVIGSIVAIFTLAQVASTMTDWYMSYWANSASSSTQSESIVTGWYYLLLGVSSVFLYYGRSIYVLFVAISCSRNLHAKVFDAVVSAPVPTFFDVTPMGRILNRFSSDLDSIDSILPMHGLVVLQFVFMIASILIVCTASTPWATIAYIPIMYLFRRLQQYYNVSSAELRRMEGIARSPVVTLVGEAINGLSTIRAFKMAKQISTKQRVALDHFISFTLAFTCSGRWFQLRLDWVSSFVVTAVAFVAVFTKNSIGLTAAGLALTYSSQLSTLLSRMAVFFTFVENTMTSVERLGHYNTLVGEDADHEGSDDHVPASWPQQGVIAFNNYSMRYREHLDLVLNEVTFTVNGGEKIGICGRTGSGKSSLMAALFRMVPSATGSITLDGVDISTLSVRTLRSRLTIIPQDPVLFSGSLRFNLDPTGLCSDDELWAALKQVQLADFVGTL</sequence>
<evidence type="ECO:0000256" key="7">
    <source>
        <dbReference type="ARBA" id="ARBA00022989"/>
    </source>
</evidence>
<feature type="transmembrane region" description="Helical" evidence="10">
    <location>
        <begin position="150"/>
        <end position="168"/>
    </location>
</feature>
<evidence type="ECO:0000256" key="9">
    <source>
        <dbReference type="SAM" id="MobiDB-lite"/>
    </source>
</evidence>
<dbReference type="SUPFAM" id="SSF52540">
    <property type="entry name" value="P-loop containing nucleoside triphosphate hydrolases"/>
    <property type="match status" value="2"/>
</dbReference>
<dbReference type="InterPro" id="IPR017871">
    <property type="entry name" value="ABC_transporter-like_CS"/>
</dbReference>
<reference evidence="13" key="1">
    <citation type="submission" date="2019-06" db="EMBL/GenBank/DDBJ databases">
        <title>Genomics analysis of Aphanomyces spp. identifies a new class of oomycete effector associated with host adaptation.</title>
        <authorList>
            <person name="Gaulin E."/>
        </authorList>
    </citation>
    <scope>NUCLEOTIDE SEQUENCE</scope>
    <source>
        <strain evidence="13">CBS 578.67</strain>
    </source>
</reference>